<dbReference type="PROSITE" id="PS50089">
    <property type="entry name" value="ZF_RING_2"/>
    <property type="match status" value="1"/>
</dbReference>
<evidence type="ECO:0000313" key="11">
    <source>
        <dbReference type="Proteomes" id="UP000027120"/>
    </source>
</evidence>
<dbReference type="Proteomes" id="UP000027120">
    <property type="component" value="Unassembled WGS sequence"/>
</dbReference>
<evidence type="ECO:0000256" key="2">
    <source>
        <dbReference type="ARBA" id="ARBA00004906"/>
    </source>
</evidence>
<dbReference type="Pfam" id="PF12678">
    <property type="entry name" value="zf-rbx1"/>
    <property type="match status" value="1"/>
</dbReference>
<evidence type="ECO:0000256" key="1">
    <source>
        <dbReference type="ARBA" id="ARBA00000900"/>
    </source>
</evidence>
<dbReference type="Gene3D" id="3.30.40.10">
    <property type="entry name" value="Zinc/RING finger domain, C3HC4 (zinc finger)"/>
    <property type="match status" value="1"/>
</dbReference>
<dbReference type="EC" id="2.3.2.27" evidence="3"/>
<dbReference type="PANTHER" id="PTHR15710:SF196">
    <property type="entry name" value="F6A14.12 PROTEIN-RELATED"/>
    <property type="match status" value="1"/>
</dbReference>
<proteinExistence type="predicted"/>
<dbReference type="InterPro" id="IPR024766">
    <property type="entry name" value="Znf_RING_H2"/>
</dbReference>
<evidence type="ECO:0000256" key="8">
    <source>
        <dbReference type="PROSITE-ProRule" id="PRU00175"/>
    </source>
</evidence>
<keyword evidence="7" id="KW-0862">Zinc</keyword>
<protein>
    <recommendedName>
        <fullName evidence="3">RING-type E3 ubiquitin transferase</fullName>
        <ecNumber evidence="3">2.3.2.27</ecNumber>
    </recommendedName>
</protein>
<gene>
    <name evidence="10" type="ORF">CISIN_1g042810mg</name>
</gene>
<dbReference type="InterPro" id="IPR001841">
    <property type="entry name" value="Znf_RING"/>
</dbReference>
<comment type="pathway">
    <text evidence="2">Protein modification; protein ubiquitination.</text>
</comment>
<evidence type="ECO:0000256" key="7">
    <source>
        <dbReference type="ARBA" id="ARBA00022833"/>
    </source>
</evidence>
<evidence type="ECO:0000256" key="5">
    <source>
        <dbReference type="ARBA" id="ARBA00022771"/>
    </source>
</evidence>
<dbReference type="GO" id="GO:0061630">
    <property type="term" value="F:ubiquitin protein ligase activity"/>
    <property type="evidence" value="ECO:0000318"/>
    <property type="project" value="GO_Central"/>
</dbReference>
<dbReference type="GO" id="GO:0016567">
    <property type="term" value="P:protein ubiquitination"/>
    <property type="evidence" value="ECO:0000318"/>
    <property type="project" value="GO_Central"/>
</dbReference>
<keyword evidence="5 8" id="KW-0863">Zinc-finger</keyword>
<keyword evidence="11" id="KW-1185">Reference proteome</keyword>
<evidence type="ECO:0000259" key="9">
    <source>
        <dbReference type="PROSITE" id="PS50089"/>
    </source>
</evidence>
<reference evidence="10 11" key="1">
    <citation type="submission" date="2014-04" db="EMBL/GenBank/DDBJ databases">
        <authorList>
            <consortium name="International Citrus Genome Consortium"/>
            <person name="Gmitter F."/>
            <person name="Chen C."/>
            <person name="Farmerie W."/>
            <person name="Harkins T."/>
            <person name="Desany B."/>
            <person name="Mohiuddin M."/>
            <person name="Kodira C."/>
            <person name="Borodovsky M."/>
            <person name="Lomsadze A."/>
            <person name="Burns P."/>
            <person name="Jenkins J."/>
            <person name="Prochnik S."/>
            <person name="Shu S."/>
            <person name="Chapman J."/>
            <person name="Pitluck S."/>
            <person name="Schmutz J."/>
            <person name="Rokhsar D."/>
        </authorList>
    </citation>
    <scope>NUCLEOTIDE SEQUENCE</scope>
</reference>
<keyword evidence="6" id="KW-0833">Ubl conjugation pathway</keyword>
<feature type="domain" description="RING-type" evidence="9">
    <location>
        <begin position="168"/>
        <end position="220"/>
    </location>
</feature>
<evidence type="ECO:0000256" key="4">
    <source>
        <dbReference type="ARBA" id="ARBA00022723"/>
    </source>
</evidence>
<dbReference type="GO" id="GO:0005737">
    <property type="term" value="C:cytoplasm"/>
    <property type="evidence" value="ECO:0000318"/>
    <property type="project" value="GO_Central"/>
</dbReference>
<evidence type="ECO:0000256" key="6">
    <source>
        <dbReference type="ARBA" id="ARBA00022786"/>
    </source>
</evidence>
<evidence type="ECO:0000313" key="10">
    <source>
        <dbReference type="EMBL" id="KDO83962.1"/>
    </source>
</evidence>
<dbReference type="InterPro" id="IPR013083">
    <property type="entry name" value="Znf_RING/FYVE/PHD"/>
</dbReference>
<accession>A0A067H898</accession>
<dbReference type="SMART" id="SM00184">
    <property type="entry name" value="RING"/>
    <property type="match status" value="1"/>
</dbReference>
<evidence type="ECO:0000256" key="3">
    <source>
        <dbReference type="ARBA" id="ARBA00012483"/>
    </source>
</evidence>
<comment type="catalytic activity">
    <reaction evidence="1">
        <text>S-ubiquitinyl-[E2 ubiquitin-conjugating enzyme]-L-cysteine + [acceptor protein]-L-lysine = [E2 ubiquitin-conjugating enzyme]-L-cysteine + N(6)-ubiquitinyl-[acceptor protein]-L-lysine.</text>
        <dbReference type="EC" id="2.3.2.27"/>
    </reaction>
</comment>
<name>A0A067H898_CITSI</name>
<sequence length="230" mass="26204">MDVRVNLHLEGTGSCSNNPLMCPVGNIGIVLKQRCQKVNRSPSNGQQFILRDYTRSVNRFPVIQIPANALTSPMYLFRELVTLNLDHMLCVFLHQHLAQGAFYLSSGGLTGFHLSADVEVVEIEVVEDEIERSERKEASRFVVEMLSRKQRRVLDLDFNKLVKAGDNCAVCLEELIAKEEIKGQTTEKKTQLITMPCHHIFHASCISRWLEEQNSCPMCRRQIQYEDLVG</sequence>
<dbReference type="STRING" id="2711.A0A067H898"/>
<keyword evidence="4" id="KW-0479">Metal-binding</keyword>
<dbReference type="SUPFAM" id="SSF57850">
    <property type="entry name" value="RING/U-box"/>
    <property type="match status" value="1"/>
</dbReference>
<dbReference type="EMBL" id="KK784874">
    <property type="protein sequence ID" value="KDO83962.1"/>
    <property type="molecule type" value="Genomic_DNA"/>
</dbReference>
<dbReference type="PANTHER" id="PTHR15710">
    <property type="entry name" value="E3 UBIQUITIN-PROTEIN LIGASE PRAJA"/>
    <property type="match status" value="1"/>
</dbReference>
<dbReference type="SMR" id="A0A067H898"/>
<dbReference type="AlphaFoldDB" id="A0A067H898"/>
<dbReference type="GO" id="GO:0008270">
    <property type="term" value="F:zinc ion binding"/>
    <property type="evidence" value="ECO:0007669"/>
    <property type="project" value="UniProtKB-KW"/>
</dbReference>
<organism evidence="10 11">
    <name type="scientific">Citrus sinensis</name>
    <name type="common">Sweet orange</name>
    <name type="synonym">Citrus aurantium var. sinensis</name>
    <dbReference type="NCBI Taxonomy" id="2711"/>
    <lineage>
        <taxon>Eukaryota</taxon>
        <taxon>Viridiplantae</taxon>
        <taxon>Streptophyta</taxon>
        <taxon>Embryophyta</taxon>
        <taxon>Tracheophyta</taxon>
        <taxon>Spermatophyta</taxon>
        <taxon>Magnoliopsida</taxon>
        <taxon>eudicotyledons</taxon>
        <taxon>Gunneridae</taxon>
        <taxon>Pentapetalae</taxon>
        <taxon>rosids</taxon>
        <taxon>malvids</taxon>
        <taxon>Sapindales</taxon>
        <taxon>Rutaceae</taxon>
        <taxon>Aurantioideae</taxon>
        <taxon>Citrus</taxon>
    </lineage>
</organism>